<name>A0A0C3F1N5_PILCF</name>
<sequence length="124" mass="14675">MHTARARDGGRMQNGGVKGVLTAEDRGEWKGYYELCAAWKPDEVWEKLRERHYILVFSRISCHGYINLIRLSGHDTLRYMQCGPTFFSRDIRHKILILEAFRGFILRRLRDHPFILGNCKFKYV</sequence>
<dbReference type="EMBL" id="KN833015">
    <property type="protein sequence ID" value="KIM78655.1"/>
    <property type="molecule type" value="Genomic_DNA"/>
</dbReference>
<dbReference type="InParanoid" id="A0A0C3F1N5"/>
<protein>
    <submittedName>
        <fullName evidence="1">Uncharacterized protein</fullName>
    </submittedName>
</protein>
<evidence type="ECO:0000313" key="1">
    <source>
        <dbReference type="EMBL" id="KIM78655.1"/>
    </source>
</evidence>
<dbReference type="Proteomes" id="UP000054166">
    <property type="component" value="Unassembled WGS sequence"/>
</dbReference>
<accession>A0A0C3F1N5</accession>
<proteinExistence type="predicted"/>
<dbReference type="HOGENOM" id="CLU_2004785_0_0_1"/>
<gene>
    <name evidence="1" type="ORF">PILCRDRAFT_586548</name>
</gene>
<evidence type="ECO:0000313" key="2">
    <source>
        <dbReference type="Proteomes" id="UP000054166"/>
    </source>
</evidence>
<organism evidence="1 2">
    <name type="scientific">Piloderma croceum (strain F 1598)</name>
    <dbReference type="NCBI Taxonomy" id="765440"/>
    <lineage>
        <taxon>Eukaryota</taxon>
        <taxon>Fungi</taxon>
        <taxon>Dikarya</taxon>
        <taxon>Basidiomycota</taxon>
        <taxon>Agaricomycotina</taxon>
        <taxon>Agaricomycetes</taxon>
        <taxon>Agaricomycetidae</taxon>
        <taxon>Atheliales</taxon>
        <taxon>Atheliaceae</taxon>
        <taxon>Piloderma</taxon>
    </lineage>
</organism>
<reference evidence="1 2" key="1">
    <citation type="submission" date="2014-04" db="EMBL/GenBank/DDBJ databases">
        <authorList>
            <consortium name="DOE Joint Genome Institute"/>
            <person name="Kuo A."/>
            <person name="Tarkka M."/>
            <person name="Buscot F."/>
            <person name="Kohler A."/>
            <person name="Nagy L.G."/>
            <person name="Floudas D."/>
            <person name="Copeland A."/>
            <person name="Barry K.W."/>
            <person name="Cichocki N."/>
            <person name="Veneault-Fourrey C."/>
            <person name="LaButti K."/>
            <person name="Lindquist E.A."/>
            <person name="Lipzen A."/>
            <person name="Lundell T."/>
            <person name="Morin E."/>
            <person name="Murat C."/>
            <person name="Sun H."/>
            <person name="Tunlid A."/>
            <person name="Henrissat B."/>
            <person name="Grigoriev I.V."/>
            <person name="Hibbett D.S."/>
            <person name="Martin F."/>
            <person name="Nordberg H.P."/>
            <person name="Cantor M.N."/>
            <person name="Hua S.X."/>
        </authorList>
    </citation>
    <scope>NUCLEOTIDE SEQUENCE [LARGE SCALE GENOMIC DNA]</scope>
    <source>
        <strain evidence="1 2">F 1598</strain>
    </source>
</reference>
<reference evidence="2" key="2">
    <citation type="submission" date="2015-01" db="EMBL/GenBank/DDBJ databases">
        <title>Evolutionary Origins and Diversification of the Mycorrhizal Mutualists.</title>
        <authorList>
            <consortium name="DOE Joint Genome Institute"/>
            <consortium name="Mycorrhizal Genomics Consortium"/>
            <person name="Kohler A."/>
            <person name="Kuo A."/>
            <person name="Nagy L.G."/>
            <person name="Floudas D."/>
            <person name="Copeland A."/>
            <person name="Barry K.W."/>
            <person name="Cichocki N."/>
            <person name="Veneault-Fourrey C."/>
            <person name="LaButti K."/>
            <person name="Lindquist E.A."/>
            <person name="Lipzen A."/>
            <person name="Lundell T."/>
            <person name="Morin E."/>
            <person name="Murat C."/>
            <person name="Riley R."/>
            <person name="Ohm R."/>
            <person name="Sun H."/>
            <person name="Tunlid A."/>
            <person name="Henrissat B."/>
            <person name="Grigoriev I.V."/>
            <person name="Hibbett D.S."/>
            <person name="Martin F."/>
        </authorList>
    </citation>
    <scope>NUCLEOTIDE SEQUENCE [LARGE SCALE GENOMIC DNA]</scope>
    <source>
        <strain evidence="2">F 1598</strain>
    </source>
</reference>
<dbReference type="AlphaFoldDB" id="A0A0C3F1N5"/>
<dbReference type="OrthoDB" id="3269374at2759"/>
<keyword evidence="2" id="KW-1185">Reference proteome</keyword>